<organism evidence="1 2">
    <name type="scientific">Pseudotabrizicola alkalilacus</name>
    <dbReference type="NCBI Taxonomy" id="2305252"/>
    <lineage>
        <taxon>Bacteria</taxon>
        <taxon>Pseudomonadati</taxon>
        <taxon>Pseudomonadota</taxon>
        <taxon>Alphaproteobacteria</taxon>
        <taxon>Rhodobacterales</taxon>
        <taxon>Paracoccaceae</taxon>
        <taxon>Pseudotabrizicola</taxon>
    </lineage>
</organism>
<keyword evidence="2" id="KW-1185">Reference proteome</keyword>
<proteinExistence type="predicted"/>
<protein>
    <submittedName>
        <fullName evidence="1">GIY-YIG nuclease family protein</fullName>
    </submittedName>
</protein>
<evidence type="ECO:0000313" key="2">
    <source>
        <dbReference type="Proteomes" id="UP000284547"/>
    </source>
</evidence>
<dbReference type="EMBL" id="QWEY01000020">
    <property type="protein sequence ID" value="RGP35200.1"/>
    <property type="molecule type" value="Genomic_DNA"/>
</dbReference>
<comment type="caution">
    <text evidence="1">The sequence shown here is derived from an EMBL/GenBank/DDBJ whole genome shotgun (WGS) entry which is preliminary data.</text>
</comment>
<sequence length="306" mass="33817">MVTDADETAPPYAGPIAPQWQAAAKAKGFAITGRIRDRYHLALRCDVCGHVYEARIYTLMSAQPQCPACMIARLNQDATAAGLAHLGRDTDSRHYSHYRAPCGHSLRRQHEIVRRMAAGSTGLRCETCHAATEASEAQARGWELIGPDPQGDPNYRLYAHADGCGATQRIARANMQSNRFGCAGCGEGWMAAQSFLYAMRFTLPIGQELVKLGYSRDPDSRLLHQLQIDRDMPCEILRRVPMPTGHHAIRVEKRLHAKLRARHPHAVIDPLAYRGKIRVRSEIYDAALTQEVLALLDTVASGSLDG</sequence>
<dbReference type="OrthoDB" id="7832706at2"/>
<accession>A0A411YWP6</accession>
<gene>
    <name evidence="1" type="ORF">D1012_21370</name>
</gene>
<reference evidence="1 2" key="1">
    <citation type="submission" date="2018-08" db="EMBL/GenBank/DDBJ databases">
        <title>Flavobacterium tibetense sp. nov., isolated from a wetland YonghuCo on Tibetan Plateau.</title>
        <authorList>
            <person name="Phurbu D."/>
            <person name="Lu H."/>
            <person name="Xing P."/>
        </authorList>
    </citation>
    <scope>NUCLEOTIDE SEQUENCE [LARGE SCALE GENOMIC DNA]</scope>
    <source>
        <strain evidence="1 2">DJC</strain>
    </source>
</reference>
<dbReference type="AlphaFoldDB" id="A0A411YWP6"/>
<name>A0A411YWP6_9RHOB</name>
<dbReference type="Proteomes" id="UP000284547">
    <property type="component" value="Unassembled WGS sequence"/>
</dbReference>
<evidence type="ECO:0000313" key="1">
    <source>
        <dbReference type="EMBL" id="RGP35200.1"/>
    </source>
</evidence>
<dbReference type="Pfam" id="PF13455">
    <property type="entry name" value="MUG113"/>
    <property type="match status" value="1"/>
</dbReference>